<feature type="binding site" evidence="6">
    <location>
        <begin position="412"/>
        <end position="415"/>
    </location>
    <ligand>
        <name>ATP</name>
        <dbReference type="ChEBI" id="CHEBI:30616"/>
    </ligand>
</feature>
<sequence>MNRIYSVDTVNKVGEEVLLKGWVNARRNMGKIAFLDLRDREGILQVVGVPSELDEKSNEELKRARLEYLLEIRGIVQERGAKQQNPDMPTGTIEILAKEIKIITESEPMPFEVSADTKIISEELRLKYRYLDLRSERMKNNLEIRHNINLFLRNYLSEQGFWEIETPSLTKGTPEGAREFLVPSRVYPGNFYVLPQSPQQFKQLLMVGGVERYFQIARCFRDEDQRGDRQPEFTQLDMETSFFSQEDILQLMEKMTIELVEKQFPHLTIQEKPFPRLTYKEAIDKYQSDKPDLRKDKDSKSLAFCWVVDFPMFEKSESENKIVAVHHPFTRPLDEDLNLMDKEPLKVRANAYDLVLNGFEIGGGSLRIFERELQKKVFKILGLSDEETQSRFGHMLEAFTFAPPPHGGIALGLDRLIMLLSGEENIREVMAFPKTGDARDLMMGAPSPMPESALKEAHIKLK</sequence>
<dbReference type="InterPro" id="IPR004364">
    <property type="entry name" value="Aa-tRNA-synt_II"/>
</dbReference>
<dbReference type="Pfam" id="PF00152">
    <property type="entry name" value="tRNA-synt_2"/>
    <property type="match status" value="1"/>
</dbReference>
<dbReference type="InterPro" id="IPR002312">
    <property type="entry name" value="Asp/Asn-tRNA-synth_IIb"/>
</dbReference>
<dbReference type="GO" id="GO:0006422">
    <property type="term" value="P:aspartyl-tRNA aminoacylation"/>
    <property type="evidence" value="ECO:0007669"/>
    <property type="project" value="UniProtKB-UniRule"/>
</dbReference>
<comment type="caution">
    <text evidence="6">Lacks conserved residue(s) required for the propagation of feature annotation.</text>
</comment>
<feature type="domain" description="Aminoacyl-transfer RNA synthetases class-II family profile" evidence="7">
    <location>
        <begin position="142"/>
        <end position="433"/>
    </location>
</feature>
<feature type="binding site" evidence="6">
    <location>
        <position position="175"/>
    </location>
    <ligand>
        <name>L-aspartate</name>
        <dbReference type="ChEBI" id="CHEBI:29991"/>
    </ligand>
</feature>
<comment type="caution">
    <text evidence="8">The sequence shown here is derived from an EMBL/GenBank/DDBJ whole genome shotgun (WGS) entry which is preliminary data.</text>
</comment>
<keyword evidence="2 6" id="KW-0547">Nucleotide-binding</keyword>
<comment type="function">
    <text evidence="6">Catalyzes the attachment of L-aspartate to tRNA(Asp) in a two-step reaction: L-aspartate is first activated by ATP to form Asp-AMP and then transferred to the acceptor end of tRNA(Asp).</text>
</comment>
<evidence type="ECO:0000256" key="2">
    <source>
        <dbReference type="ARBA" id="ARBA00022741"/>
    </source>
</evidence>
<dbReference type="InterPro" id="IPR004365">
    <property type="entry name" value="NA-bd_OB_tRNA"/>
</dbReference>
<organism evidence="8 9">
    <name type="scientific">Candidatus Magasanikbacteria bacterium CG10_big_fil_rev_8_21_14_0_10_36_32</name>
    <dbReference type="NCBI Taxonomy" id="1974646"/>
    <lineage>
        <taxon>Bacteria</taxon>
        <taxon>Candidatus Magasanikiibacteriota</taxon>
    </lineage>
</organism>
<gene>
    <name evidence="6 8" type="primary">aspS</name>
    <name evidence="8" type="ORF">COU29_00810</name>
</gene>
<dbReference type="Gene3D" id="3.30.930.10">
    <property type="entry name" value="Bira Bifunctional Protein, Domain 2"/>
    <property type="match status" value="1"/>
</dbReference>
<dbReference type="Pfam" id="PF01336">
    <property type="entry name" value="tRNA_anti-codon"/>
    <property type="match status" value="1"/>
</dbReference>
<dbReference type="GO" id="GO:0005524">
    <property type="term" value="F:ATP binding"/>
    <property type="evidence" value="ECO:0007669"/>
    <property type="project" value="UniProtKB-UniRule"/>
</dbReference>
<comment type="subunit">
    <text evidence="6">Homodimer.</text>
</comment>
<comment type="subcellular location">
    <subcellularLocation>
        <location evidence="6">Cytoplasm</location>
    </subcellularLocation>
</comment>
<dbReference type="NCBIfam" id="TIGR00459">
    <property type="entry name" value="aspS_bact"/>
    <property type="match status" value="1"/>
</dbReference>
<reference evidence="9" key="1">
    <citation type="submission" date="2017-09" db="EMBL/GenBank/DDBJ databases">
        <title>Depth-based differentiation of microbial function through sediment-hosted aquifers and enrichment of novel symbionts in the deep terrestrial subsurface.</title>
        <authorList>
            <person name="Probst A.J."/>
            <person name="Ladd B."/>
            <person name="Jarett J.K."/>
            <person name="Geller-Mcgrath D.E."/>
            <person name="Sieber C.M.K."/>
            <person name="Emerson J.B."/>
            <person name="Anantharaman K."/>
            <person name="Thomas B.C."/>
            <person name="Malmstrom R."/>
            <person name="Stieglmeier M."/>
            <person name="Klingl A."/>
            <person name="Woyke T."/>
            <person name="Ryan C.M."/>
            <person name="Banfield J.F."/>
        </authorList>
    </citation>
    <scope>NUCLEOTIDE SEQUENCE [LARGE SCALE GENOMIC DNA]</scope>
</reference>
<feature type="binding site" evidence="6">
    <location>
        <position position="326"/>
    </location>
    <ligand>
        <name>L-aspartate</name>
        <dbReference type="ChEBI" id="CHEBI:29991"/>
    </ligand>
</feature>
<feature type="binding site" evidence="6">
    <location>
        <begin position="221"/>
        <end position="223"/>
    </location>
    <ligand>
        <name>ATP</name>
        <dbReference type="ChEBI" id="CHEBI:30616"/>
    </ligand>
</feature>
<feature type="region of interest" description="Aspartate" evidence="6">
    <location>
        <begin position="199"/>
        <end position="202"/>
    </location>
</feature>
<dbReference type="GO" id="GO:0003676">
    <property type="term" value="F:nucleic acid binding"/>
    <property type="evidence" value="ECO:0007669"/>
    <property type="project" value="InterPro"/>
</dbReference>
<dbReference type="SUPFAM" id="SSF55681">
    <property type="entry name" value="Class II aaRS and biotin synthetases"/>
    <property type="match status" value="1"/>
</dbReference>
<keyword evidence="5 6" id="KW-0030">Aminoacyl-tRNA synthetase</keyword>
<protein>
    <recommendedName>
        <fullName evidence="6">Aspartate--tRNA ligase</fullName>
        <ecNumber evidence="6">6.1.1.12</ecNumber>
    </recommendedName>
    <alternativeName>
        <fullName evidence="6">Aspartyl-tRNA synthetase</fullName>
        <shortName evidence="6">AspRS</shortName>
    </alternativeName>
</protein>
<evidence type="ECO:0000313" key="9">
    <source>
        <dbReference type="Proteomes" id="UP000231426"/>
    </source>
</evidence>
<dbReference type="InterPro" id="IPR047090">
    <property type="entry name" value="AspRS_core"/>
</dbReference>
<keyword evidence="1 6" id="KW-0436">Ligase</keyword>
<comment type="similarity">
    <text evidence="6">Belongs to the class-II aminoacyl-tRNA synthetase family. Type 1 subfamily.</text>
</comment>
<dbReference type="PRINTS" id="PR01042">
    <property type="entry name" value="TRNASYNTHASP"/>
</dbReference>
<dbReference type="Proteomes" id="UP000231426">
    <property type="component" value="Unassembled WGS sequence"/>
</dbReference>
<comment type="catalytic activity">
    <reaction evidence="6">
        <text>tRNA(Asp) + L-aspartate + ATP = L-aspartyl-tRNA(Asp) + AMP + diphosphate</text>
        <dbReference type="Rhea" id="RHEA:19649"/>
        <dbReference type="Rhea" id="RHEA-COMP:9660"/>
        <dbReference type="Rhea" id="RHEA-COMP:9678"/>
        <dbReference type="ChEBI" id="CHEBI:29991"/>
        <dbReference type="ChEBI" id="CHEBI:30616"/>
        <dbReference type="ChEBI" id="CHEBI:33019"/>
        <dbReference type="ChEBI" id="CHEBI:78442"/>
        <dbReference type="ChEBI" id="CHEBI:78516"/>
        <dbReference type="ChEBI" id="CHEBI:456215"/>
        <dbReference type="EC" id="6.1.1.12"/>
    </reaction>
</comment>
<evidence type="ECO:0000256" key="4">
    <source>
        <dbReference type="ARBA" id="ARBA00022917"/>
    </source>
</evidence>
<proteinExistence type="inferred from homology"/>
<dbReference type="Gene3D" id="2.40.50.140">
    <property type="entry name" value="Nucleic acid-binding proteins"/>
    <property type="match status" value="1"/>
</dbReference>
<keyword evidence="4 6" id="KW-0648">Protein biosynthesis</keyword>
<dbReference type="GO" id="GO:0004815">
    <property type="term" value="F:aspartate-tRNA ligase activity"/>
    <property type="evidence" value="ECO:0007669"/>
    <property type="project" value="UniProtKB-UniRule"/>
</dbReference>
<dbReference type="PANTHER" id="PTHR22594">
    <property type="entry name" value="ASPARTYL/LYSYL-TRNA SYNTHETASE"/>
    <property type="match status" value="1"/>
</dbReference>
<evidence type="ECO:0000256" key="5">
    <source>
        <dbReference type="ARBA" id="ARBA00023146"/>
    </source>
</evidence>
<name>A0A2M6W696_9BACT</name>
<dbReference type="EC" id="6.1.1.12" evidence="6"/>
<feature type="binding site" evidence="6">
    <location>
        <position position="367"/>
    </location>
    <ligand>
        <name>L-aspartate</name>
        <dbReference type="ChEBI" id="CHEBI:29991"/>
    </ligand>
</feature>
<dbReference type="GO" id="GO:0005737">
    <property type="term" value="C:cytoplasm"/>
    <property type="evidence" value="ECO:0007669"/>
    <property type="project" value="UniProtKB-SubCell"/>
</dbReference>
<dbReference type="HAMAP" id="MF_00044">
    <property type="entry name" value="Asp_tRNA_synth_type1"/>
    <property type="match status" value="1"/>
</dbReference>
<feature type="binding site" evidence="6">
    <location>
        <position position="360"/>
    </location>
    <ligand>
        <name>ATP</name>
        <dbReference type="ChEBI" id="CHEBI:30616"/>
    </ligand>
</feature>
<evidence type="ECO:0000259" key="7">
    <source>
        <dbReference type="PROSITE" id="PS50862"/>
    </source>
</evidence>
<dbReference type="CDD" id="cd00777">
    <property type="entry name" value="AspRS_core"/>
    <property type="match status" value="1"/>
</dbReference>
<feature type="binding site" evidence="6">
    <location>
        <position position="221"/>
    </location>
    <ligand>
        <name>L-aspartate</name>
        <dbReference type="ChEBI" id="CHEBI:29991"/>
    </ligand>
</feature>
<dbReference type="SUPFAM" id="SSF50249">
    <property type="entry name" value="Nucleic acid-binding proteins"/>
    <property type="match status" value="1"/>
</dbReference>
<keyword evidence="6" id="KW-0963">Cytoplasm</keyword>
<dbReference type="CDD" id="cd04317">
    <property type="entry name" value="EcAspRS_like_N"/>
    <property type="match status" value="1"/>
</dbReference>
<dbReference type="PROSITE" id="PS50862">
    <property type="entry name" value="AA_TRNA_LIGASE_II"/>
    <property type="match status" value="1"/>
</dbReference>
<evidence type="ECO:0000313" key="8">
    <source>
        <dbReference type="EMBL" id="PIT88317.1"/>
    </source>
</evidence>
<dbReference type="InterPro" id="IPR006195">
    <property type="entry name" value="aa-tRNA-synth_II"/>
</dbReference>
<evidence type="ECO:0000256" key="3">
    <source>
        <dbReference type="ARBA" id="ARBA00022840"/>
    </source>
</evidence>
<dbReference type="AlphaFoldDB" id="A0A2M6W696"/>
<dbReference type="EMBL" id="PFBV01000003">
    <property type="protein sequence ID" value="PIT88317.1"/>
    <property type="molecule type" value="Genomic_DNA"/>
</dbReference>
<dbReference type="InterPro" id="IPR045864">
    <property type="entry name" value="aa-tRNA-synth_II/BPL/LPL"/>
</dbReference>
<dbReference type="InterPro" id="IPR012340">
    <property type="entry name" value="NA-bd_OB-fold"/>
</dbReference>
<feature type="binding site" evidence="6">
    <location>
        <position position="230"/>
    </location>
    <ligand>
        <name>ATP</name>
        <dbReference type="ChEBI" id="CHEBI:30616"/>
    </ligand>
</feature>
<evidence type="ECO:0000256" key="1">
    <source>
        <dbReference type="ARBA" id="ARBA00022598"/>
    </source>
</evidence>
<accession>A0A2M6W696</accession>
<dbReference type="InterPro" id="IPR004524">
    <property type="entry name" value="Asp-tRNA-ligase_1"/>
</dbReference>
<dbReference type="PANTHER" id="PTHR22594:SF5">
    <property type="entry name" value="ASPARTATE--TRNA LIGASE, MITOCHONDRIAL"/>
    <property type="match status" value="1"/>
</dbReference>
<dbReference type="InterPro" id="IPR047089">
    <property type="entry name" value="Asp-tRNA-ligase_1_N"/>
</dbReference>
<evidence type="ECO:0000256" key="6">
    <source>
        <dbReference type="HAMAP-Rule" id="MF_00044"/>
    </source>
</evidence>
<keyword evidence="3 6" id="KW-0067">ATP-binding</keyword>